<reference evidence="3 4" key="1">
    <citation type="journal article" date="2016" name="Nat. Commun.">
        <title>Thousands of microbial genomes shed light on interconnected biogeochemical processes in an aquifer system.</title>
        <authorList>
            <person name="Anantharaman K."/>
            <person name="Brown C.T."/>
            <person name="Hug L.A."/>
            <person name="Sharon I."/>
            <person name="Castelle C.J."/>
            <person name="Probst A.J."/>
            <person name="Thomas B.C."/>
            <person name="Singh A."/>
            <person name="Wilkins M.J."/>
            <person name="Karaoz U."/>
            <person name="Brodie E.L."/>
            <person name="Williams K.H."/>
            <person name="Hubbard S.S."/>
            <person name="Banfield J.F."/>
        </authorList>
    </citation>
    <scope>NUCLEOTIDE SEQUENCE [LARGE SCALE GENOMIC DNA]</scope>
</reference>
<dbReference type="Pfam" id="PF18923">
    <property type="entry name" value="DUF5673"/>
    <property type="match status" value="1"/>
</dbReference>
<keyword evidence="1" id="KW-0472">Membrane</keyword>
<evidence type="ECO:0000259" key="2">
    <source>
        <dbReference type="Pfam" id="PF18923"/>
    </source>
</evidence>
<dbReference type="AlphaFoldDB" id="A0A1G2HJ62"/>
<dbReference type="EMBL" id="MHOK01000001">
    <property type="protein sequence ID" value="OGZ62493.1"/>
    <property type="molecule type" value="Genomic_DNA"/>
</dbReference>
<accession>A0A1G2HJ62</accession>
<dbReference type="Proteomes" id="UP000176770">
    <property type="component" value="Unassembled WGS sequence"/>
</dbReference>
<evidence type="ECO:0000256" key="1">
    <source>
        <dbReference type="SAM" id="Phobius"/>
    </source>
</evidence>
<gene>
    <name evidence="3" type="ORF">A3F94_01795</name>
</gene>
<proteinExistence type="predicted"/>
<keyword evidence="1" id="KW-0812">Transmembrane</keyword>
<feature type="transmembrane region" description="Helical" evidence="1">
    <location>
        <begin position="12"/>
        <end position="33"/>
    </location>
</feature>
<keyword evidence="1" id="KW-1133">Transmembrane helix</keyword>
<feature type="domain" description="DUF5673" evidence="2">
    <location>
        <begin position="66"/>
        <end position="123"/>
    </location>
</feature>
<evidence type="ECO:0000313" key="3">
    <source>
        <dbReference type="EMBL" id="OGZ62493.1"/>
    </source>
</evidence>
<sequence length="144" mass="16825">MDFSWEVFKKDRVLPLKTFIFIGVLSMGAGVYFFFEESYFAMVLFMIIPAVVILSSVQGPDVVQAKITEKGIHLNNKKHTYTELKSFFVIHDRLVLKDQNDKAIYMLINPEEKEEVENALSNYIPQKEHEEGFVDIVNRFLYLH</sequence>
<comment type="caution">
    <text evidence="3">The sequence shown here is derived from an EMBL/GenBank/DDBJ whole genome shotgun (WGS) entry which is preliminary data.</text>
</comment>
<evidence type="ECO:0000313" key="4">
    <source>
        <dbReference type="Proteomes" id="UP000176770"/>
    </source>
</evidence>
<organism evidence="3 4">
    <name type="scientific">Candidatus Spechtbacteria bacterium RIFCSPLOWO2_12_FULL_38_22</name>
    <dbReference type="NCBI Taxonomy" id="1802165"/>
    <lineage>
        <taxon>Bacteria</taxon>
        <taxon>Candidatus Spechtiibacteriota</taxon>
    </lineage>
</organism>
<name>A0A1G2HJ62_9BACT</name>
<feature type="transmembrane region" description="Helical" evidence="1">
    <location>
        <begin position="39"/>
        <end position="57"/>
    </location>
</feature>
<protein>
    <recommendedName>
        <fullName evidence="2">DUF5673 domain-containing protein</fullName>
    </recommendedName>
</protein>
<dbReference type="InterPro" id="IPR043730">
    <property type="entry name" value="DUF5673"/>
</dbReference>